<evidence type="ECO:0000313" key="21">
    <source>
        <dbReference type="EMBL" id="KAF6324089.1"/>
    </source>
</evidence>
<keyword evidence="9" id="KW-0479">Metal-binding</keyword>
<comment type="similarity">
    <text evidence="4">Belongs to the glycosyltransferase 49 family.</text>
</comment>
<accession>A0A7J7VG13</accession>
<evidence type="ECO:0000256" key="3">
    <source>
        <dbReference type="ARBA" id="ARBA00004922"/>
    </source>
</evidence>
<comment type="catalytic activity">
    <reaction evidence="20">
        <text>3-O-[beta-D-Xyl-(1-&gt;4)-Rib-ol-P-Rib-ol-P-3-beta-D-GalNAc-(1-&gt;3)-beta-D-GlcNAc-(1-&gt;4)-(O-6-P-alpha-D-Man)]-Thr-[protein] + UDP-alpha-D-glucuronate = 3-O-[beta-D-GlcA-(1-&gt;3)-beta-D-Xyl-(1-&gt;4)-Rib-ol-P-Rib-ol-P-3-beta-D-GalNAc-(1-&gt;3)-beta-D-GlcNAc-(1-&gt;4)-(O-6-P-alpha-D-Man)]-Thr-[protein] + UDP + H(+)</text>
        <dbReference type="Rhea" id="RHEA:46860"/>
        <dbReference type="Rhea" id="RHEA-COMP:15023"/>
        <dbReference type="Rhea" id="RHEA-COMP:17482"/>
        <dbReference type="ChEBI" id="CHEBI:15378"/>
        <dbReference type="ChEBI" id="CHEBI:58052"/>
        <dbReference type="ChEBI" id="CHEBI:58223"/>
        <dbReference type="ChEBI" id="CHEBI:142405"/>
        <dbReference type="ChEBI" id="CHEBI:177336"/>
    </reaction>
</comment>
<dbReference type="GO" id="GO:0000139">
    <property type="term" value="C:Golgi membrane"/>
    <property type="evidence" value="ECO:0007669"/>
    <property type="project" value="UniProtKB-SubCell"/>
</dbReference>
<evidence type="ECO:0000256" key="20">
    <source>
        <dbReference type="ARBA" id="ARBA00047852"/>
    </source>
</evidence>
<dbReference type="Proteomes" id="UP000527355">
    <property type="component" value="Unassembled WGS sequence"/>
</dbReference>
<keyword evidence="7 21" id="KW-0808">Transferase</keyword>
<evidence type="ECO:0000256" key="12">
    <source>
        <dbReference type="ARBA" id="ARBA00023034"/>
    </source>
</evidence>
<dbReference type="Pfam" id="PF13896">
    <property type="entry name" value="Glyco_transf_49"/>
    <property type="match status" value="2"/>
</dbReference>
<evidence type="ECO:0000256" key="6">
    <source>
        <dbReference type="ARBA" id="ARBA00022676"/>
    </source>
</evidence>
<keyword evidence="10" id="KW-0735">Signal-anchor</keyword>
<keyword evidence="15" id="KW-0464">Manganese</keyword>
<dbReference type="GO" id="GO:0015020">
    <property type="term" value="F:glucuronosyltransferase activity"/>
    <property type="evidence" value="ECO:0007669"/>
    <property type="project" value="InterPro"/>
</dbReference>
<evidence type="ECO:0000256" key="5">
    <source>
        <dbReference type="ARBA" id="ARBA00017962"/>
    </source>
</evidence>
<comment type="subcellular location">
    <subcellularLocation>
        <location evidence="2">Golgi apparatus membrane</location>
        <topology evidence="2">Single-pass type II membrane protein</topology>
    </subcellularLocation>
</comment>
<dbReference type="AlphaFoldDB" id="A0A7J7VG13"/>
<dbReference type="InterPro" id="IPR043189">
    <property type="entry name" value="B4GAT1"/>
</dbReference>
<evidence type="ECO:0000256" key="2">
    <source>
        <dbReference type="ARBA" id="ARBA00004323"/>
    </source>
</evidence>
<name>A0A7J7VG13_MYOMY</name>
<keyword evidence="8" id="KW-0812">Transmembrane</keyword>
<evidence type="ECO:0000256" key="1">
    <source>
        <dbReference type="ARBA" id="ARBA00001936"/>
    </source>
</evidence>
<evidence type="ECO:0000256" key="8">
    <source>
        <dbReference type="ARBA" id="ARBA00022692"/>
    </source>
</evidence>
<evidence type="ECO:0000256" key="7">
    <source>
        <dbReference type="ARBA" id="ARBA00022679"/>
    </source>
</evidence>
<dbReference type="PANTHER" id="PTHR46420">
    <property type="entry name" value="BETA-1,4-GLUCURONYLTRANSFERASE 1"/>
    <property type="match status" value="1"/>
</dbReference>
<comment type="caution">
    <text evidence="21">The sequence shown here is derived from an EMBL/GenBank/DDBJ whole genome shotgun (WGS) entry which is preliminary data.</text>
</comment>
<dbReference type="VEuPathDB" id="HostDB:GeneID_118665260"/>
<evidence type="ECO:0000256" key="15">
    <source>
        <dbReference type="ARBA" id="ARBA00023211"/>
    </source>
</evidence>
<evidence type="ECO:0000256" key="17">
    <source>
        <dbReference type="ARBA" id="ARBA00032175"/>
    </source>
</evidence>
<gene>
    <name evidence="21" type="ORF">mMyoMyo1_001332</name>
</gene>
<evidence type="ECO:0000256" key="4">
    <source>
        <dbReference type="ARBA" id="ARBA00008539"/>
    </source>
</evidence>
<keyword evidence="12" id="KW-0333">Golgi apparatus</keyword>
<dbReference type="EMBL" id="JABWUV010000010">
    <property type="protein sequence ID" value="KAF6324089.1"/>
    <property type="molecule type" value="Genomic_DNA"/>
</dbReference>
<reference evidence="21 22" key="1">
    <citation type="journal article" date="2020" name="Nature">
        <title>Six reference-quality genomes reveal evolution of bat adaptations.</title>
        <authorList>
            <person name="Jebb D."/>
            <person name="Huang Z."/>
            <person name="Pippel M."/>
            <person name="Hughes G.M."/>
            <person name="Lavrichenko K."/>
            <person name="Devanna P."/>
            <person name="Winkler S."/>
            <person name="Jermiin L.S."/>
            <person name="Skirmuntt E.C."/>
            <person name="Katzourakis A."/>
            <person name="Burkitt-Gray L."/>
            <person name="Ray D.A."/>
            <person name="Sullivan K.A.M."/>
            <person name="Roscito J.G."/>
            <person name="Kirilenko B.M."/>
            <person name="Davalos L.M."/>
            <person name="Corthals A.P."/>
            <person name="Power M.L."/>
            <person name="Jones G."/>
            <person name="Ransome R.D."/>
            <person name="Dechmann D.K.N."/>
            <person name="Locatelli A.G."/>
            <person name="Puechmaille S.J."/>
            <person name="Fedrigo O."/>
            <person name="Jarvis E.D."/>
            <person name="Hiller M."/>
            <person name="Vernes S.C."/>
            <person name="Myers E.W."/>
            <person name="Teeling E.C."/>
        </authorList>
    </citation>
    <scope>NUCLEOTIDE SEQUENCE [LARGE SCALE GENOMIC DNA]</scope>
    <source>
        <strain evidence="21">MMyoMyo1</strain>
        <tissue evidence="21">Flight muscle</tissue>
    </source>
</reference>
<organism evidence="21 22">
    <name type="scientific">Myotis myotis</name>
    <name type="common">Greater mouse-eared bat</name>
    <name type="synonym">Vespertilio myotis</name>
    <dbReference type="NCBI Taxonomy" id="51298"/>
    <lineage>
        <taxon>Eukaryota</taxon>
        <taxon>Metazoa</taxon>
        <taxon>Chordata</taxon>
        <taxon>Craniata</taxon>
        <taxon>Vertebrata</taxon>
        <taxon>Euteleostomi</taxon>
        <taxon>Mammalia</taxon>
        <taxon>Eutheria</taxon>
        <taxon>Laurasiatheria</taxon>
        <taxon>Chiroptera</taxon>
        <taxon>Yangochiroptera</taxon>
        <taxon>Vespertilionidae</taxon>
        <taxon>Myotis</taxon>
    </lineage>
</organism>
<keyword evidence="11" id="KW-1133">Transmembrane helix</keyword>
<keyword evidence="14" id="KW-0325">Glycoprotein</keyword>
<keyword evidence="6" id="KW-0328">Glycosyltransferase</keyword>
<evidence type="ECO:0000256" key="11">
    <source>
        <dbReference type="ARBA" id="ARBA00022989"/>
    </source>
</evidence>
<evidence type="ECO:0000256" key="18">
    <source>
        <dbReference type="ARBA" id="ARBA00032181"/>
    </source>
</evidence>
<dbReference type="GO" id="GO:0046872">
    <property type="term" value="F:metal ion binding"/>
    <property type="evidence" value="ECO:0007669"/>
    <property type="project" value="UniProtKB-KW"/>
</dbReference>
<proteinExistence type="inferred from homology"/>
<evidence type="ECO:0000256" key="9">
    <source>
        <dbReference type="ARBA" id="ARBA00022723"/>
    </source>
</evidence>
<protein>
    <recommendedName>
        <fullName evidence="5">Beta-1,4-glucuronyltransferase 1</fullName>
    </recommendedName>
    <alternativeName>
        <fullName evidence="16">I-beta-1,3-N-acetylglucosaminyltransferase</fullName>
    </alternativeName>
    <alternativeName>
        <fullName evidence="19">N-acetyllactosaminide beta-1,3-N-acetylglucosaminyltransferase</fullName>
    </alternativeName>
    <alternativeName>
        <fullName evidence="17">Poly-N-acetyllactosamine extension enzyme</fullName>
    </alternativeName>
    <alternativeName>
        <fullName evidence="18">UDP-GlcNAc:betaGal beta-1,3-N-acetylglucosaminyltransferase 1</fullName>
    </alternativeName>
</protein>
<evidence type="ECO:0000256" key="14">
    <source>
        <dbReference type="ARBA" id="ARBA00023180"/>
    </source>
</evidence>
<evidence type="ECO:0000256" key="16">
    <source>
        <dbReference type="ARBA" id="ARBA00030723"/>
    </source>
</evidence>
<evidence type="ECO:0000256" key="13">
    <source>
        <dbReference type="ARBA" id="ARBA00023136"/>
    </source>
</evidence>
<dbReference type="UniPathway" id="UPA00378"/>
<evidence type="ECO:0000256" key="10">
    <source>
        <dbReference type="ARBA" id="ARBA00022968"/>
    </source>
</evidence>
<dbReference type="PANTHER" id="PTHR46420:SF1">
    <property type="entry name" value="BETA-1,4-GLUCURONYLTRANSFERASE 1"/>
    <property type="match status" value="1"/>
</dbReference>
<evidence type="ECO:0000256" key="19">
    <source>
        <dbReference type="ARBA" id="ARBA00033291"/>
    </source>
</evidence>
<comment type="cofactor">
    <cofactor evidence="1">
        <name>Mn(2+)</name>
        <dbReference type="ChEBI" id="CHEBI:29035"/>
    </cofactor>
</comment>
<evidence type="ECO:0000313" key="22">
    <source>
        <dbReference type="Proteomes" id="UP000527355"/>
    </source>
</evidence>
<dbReference type="GO" id="GO:0035269">
    <property type="term" value="P:protein O-linked glycosylation via mannose"/>
    <property type="evidence" value="ECO:0007669"/>
    <property type="project" value="TreeGrafter"/>
</dbReference>
<keyword evidence="13" id="KW-0472">Membrane</keyword>
<keyword evidence="22" id="KW-1185">Reference proteome</keyword>
<comment type="pathway">
    <text evidence="3">Protein modification; protein glycosylation.</text>
</comment>
<sequence length="327" mass="36903">MQMSYAIRCAFYQLLLAALMLVAMLQLLYLSLLSGLHGQEEQEQYLEFFPPSPRSVDQVKAQLRAALASGGVLDTSGDYRVYRGLLKTTMDPDDVILATHASVDNLVHLSGLLERWEGPLSVSVFAATKEEAQLATVLTYALSSHCPDIRARVAMHLVCPSRYEAAVPDPREPGEFALLRSCQQVFDKLARVAQPGINYALGTNVSYPNNLLRNLAREGANYALVIDVDMVPWQDPWEPFYVAGGKVPAFDERFRQYGFNRISQACELHVAGFDFEVLNEGFLIHKGFKDTLDFHPQKEAENQHNKILYRQFKQELKTKYPDSTRHC</sequence>